<dbReference type="AlphaFoldDB" id="A0AAV8XH19"/>
<sequence length="201" mass="21803">MYKFCILITIITCIVFSEIVYSEDGANLISLLTVPCENCVNRHLTDSGHTEATECLYAIDGNDFSINFSPSYESCVFAPGSVSSNDVKDILSTNYSADTEIPPPTLRGVTTNSTTIKLDWIWRLNSTSPKVHGNDNHSSGLLGMERLVNVSMIINGTSAAANITYYNLQPLTIYTTKFTIVHSTLGVSASATVAVFTPAED</sequence>
<gene>
    <name evidence="2" type="ORF">NQ318_005998</name>
</gene>
<evidence type="ECO:0000256" key="1">
    <source>
        <dbReference type="SAM" id="SignalP"/>
    </source>
</evidence>
<evidence type="ECO:0008006" key="4">
    <source>
        <dbReference type="Google" id="ProtNLM"/>
    </source>
</evidence>
<evidence type="ECO:0000313" key="3">
    <source>
        <dbReference type="Proteomes" id="UP001162162"/>
    </source>
</evidence>
<feature type="signal peptide" evidence="1">
    <location>
        <begin position="1"/>
        <end position="22"/>
    </location>
</feature>
<reference evidence="2" key="1">
    <citation type="journal article" date="2023" name="Insect Mol. Biol.">
        <title>Genome sequencing provides insights into the evolution of gene families encoding plant cell wall-degrading enzymes in longhorned beetles.</title>
        <authorList>
            <person name="Shin N.R."/>
            <person name="Okamura Y."/>
            <person name="Kirsch R."/>
            <person name="Pauchet Y."/>
        </authorList>
    </citation>
    <scope>NUCLEOTIDE SEQUENCE</scope>
    <source>
        <strain evidence="2">AMC_N1</strain>
    </source>
</reference>
<accession>A0AAV8XH19</accession>
<organism evidence="2 3">
    <name type="scientific">Aromia moschata</name>
    <dbReference type="NCBI Taxonomy" id="1265417"/>
    <lineage>
        <taxon>Eukaryota</taxon>
        <taxon>Metazoa</taxon>
        <taxon>Ecdysozoa</taxon>
        <taxon>Arthropoda</taxon>
        <taxon>Hexapoda</taxon>
        <taxon>Insecta</taxon>
        <taxon>Pterygota</taxon>
        <taxon>Neoptera</taxon>
        <taxon>Endopterygota</taxon>
        <taxon>Coleoptera</taxon>
        <taxon>Polyphaga</taxon>
        <taxon>Cucujiformia</taxon>
        <taxon>Chrysomeloidea</taxon>
        <taxon>Cerambycidae</taxon>
        <taxon>Cerambycinae</taxon>
        <taxon>Callichromatini</taxon>
        <taxon>Aromia</taxon>
    </lineage>
</organism>
<keyword evidence="3" id="KW-1185">Reference proteome</keyword>
<protein>
    <recommendedName>
        <fullName evidence="4">Fibronectin type-III domain-containing protein</fullName>
    </recommendedName>
</protein>
<keyword evidence="1" id="KW-0732">Signal</keyword>
<feature type="chain" id="PRO_5043698392" description="Fibronectin type-III domain-containing protein" evidence="1">
    <location>
        <begin position="23"/>
        <end position="201"/>
    </location>
</feature>
<dbReference type="Proteomes" id="UP001162162">
    <property type="component" value="Unassembled WGS sequence"/>
</dbReference>
<dbReference type="EMBL" id="JAPWTK010000610">
    <property type="protein sequence ID" value="KAJ8937852.1"/>
    <property type="molecule type" value="Genomic_DNA"/>
</dbReference>
<evidence type="ECO:0000313" key="2">
    <source>
        <dbReference type="EMBL" id="KAJ8937852.1"/>
    </source>
</evidence>
<comment type="caution">
    <text evidence="2">The sequence shown here is derived from an EMBL/GenBank/DDBJ whole genome shotgun (WGS) entry which is preliminary data.</text>
</comment>
<name>A0AAV8XH19_9CUCU</name>
<proteinExistence type="predicted"/>